<dbReference type="GO" id="GO:0005524">
    <property type="term" value="F:ATP binding"/>
    <property type="evidence" value="ECO:0007669"/>
    <property type="project" value="UniProtKB-KW"/>
</dbReference>
<dbReference type="GO" id="GO:0070095">
    <property type="term" value="F:fructose-6-phosphate binding"/>
    <property type="evidence" value="ECO:0007669"/>
    <property type="project" value="TreeGrafter"/>
</dbReference>
<dbReference type="EC" id="2.7.1.11" evidence="5"/>
<keyword evidence="8 19" id="KW-0808">Transferase</keyword>
<dbReference type="Gene3D" id="3.40.50.460">
    <property type="entry name" value="Phosphofructokinase domain"/>
    <property type="match status" value="2"/>
</dbReference>
<evidence type="ECO:0000256" key="14">
    <source>
        <dbReference type="ARBA" id="ARBA00023152"/>
    </source>
</evidence>
<comment type="cofactor">
    <cofactor evidence="1">
        <name>Mg(2+)</name>
        <dbReference type="ChEBI" id="CHEBI:18420"/>
    </cofactor>
</comment>
<dbReference type="AlphaFoldDB" id="A0A7K0K2B2"/>
<comment type="function">
    <text evidence="2">Catalyzes the phosphorylation of D-fructose 6-phosphate to fructose 1,6-bisphosphate by ATP, the first committing step of glycolysis.</text>
</comment>
<dbReference type="RefSeq" id="WP_154544375.1">
    <property type="nucleotide sequence ID" value="NZ_VUMY01000007.1"/>
</dbReference>
<evidence type="ECO:0000256" key="8">
    <source>
        <dbReference type="ARBA" id="ARBA00022679"/>
    </source>
</evidence>
<evidence type="ECO:0000256" key="12">
    <source>
        <dbReference type="ARBA" id="ARBA00022840"/>
    </source>
</evidence>
<keyword evidence="14" id="KW-0324">Glycolysis</keyword>
<dbReference type="EMBL" id="VUMY01000007">
    <property type="protein sequence ID" value="MST49558.1"/>
    <property type="molecule type" value="Genomic_DNA"/>
</dbReference>
<dbReference type="InterPro" id="IPR000023">
    <property type="entry name" value="Phosphofructokinase_dom"/>
</dbReference>
<evidence type="ECO:0000313" key="19">
    <source>
        <dbReference type="EMBL" id="MST49558.1"/>
    </source>
</evidence>
<dbReference type="GO" id="GO:0030388">
    <property type="term" value="P:fructose 1,6-bisphosphate metabolic process"/>
    <property type="evidence" value="ECO:0007669"/>
    <property type="project" value="TreeGrafter"/>
</dbReference>
<dbReference type="GO" id="GO:0061621">
    <property type="term" value="P:canonical glycolysis"/>
    <property type="evidence" value="ECO:0007669"/>
    <property type="project" value="TreeGrafter"/>
</dbReference>
<dbReference type="GO" id="GO:0006002">
    <property type="term" value="P:fructose 6-phosphate metabolic process"/>
    <property type="evidence" value="ECO:0007669"/>
    <property type="project" value="InterPro"/>
</dbReference>
<reference evidence="19 20" key="1">
    <citation type="submission" date="2019-08" db="EMBL/GenBank/DDBJ databases">
        <title>In-depth cultivation of the pig gut microbiome towards novel bacterial diversity and tailored functional studies.</title>
        <authorList>
            <person name="Wylensek D."/>
            <person name="Hitch T.C.A."/>
            <person name="Clavel T."/>
        </authorList>
    </citation>
    <scope>NUCLEOTIDE SEQUENCE [LARGE SCALE GENOMIC DNA]</scope>
    <source>
        <strain evidence="19 20">RF-GAM-744-WT-7</strain>
    </source>
</reference>
<dbReference type="GO" id="GO:0048029">
    <property type="term" value="F:monosaccharide binding"/>
    <property type="evidence" value="ECO:0007669"/>
    <property type="project" value="TreeGrafter"/>
</dbReference>
<keyword evidence="7" id="KW-0021">Allosteric enzyme</keyword>
<accession>A0A7K0K2B2</accession>
<keyword evidence="13" id="KW-0460">Magnesium</keyword>
<keyword evidence="20" id="KW-1185">Reference proteome</keyword>
<comment type="caution">
    <text evidence="19">The sequence shown here is derived from an EMBL/GenBank/DDBJ whole genome shotgun (WGS) entry which is preliminary data.</text>
</comment>
<evidence type="ECO:0000256" key="2">
    <source>
        <dbReference type="ARBA" id="ARBA00002659"/>
    </source>
</evidence>
<feature type="region of interest" description="Disordered" evidence="17">
    <location>
        <begin position="1"/>
        <end position="40"/>
    </location>
</feature>
<comment type="similarity">
    <text evidence="15">Belongs to the phosphofructokinase type A (PFKA) family.</text>
</comment>
<evidence type="ECO:0000256" key="7">
    <source>
        <dbReference type="ARBA" id="ARBA00022533"/>
    </source>
</evidence>
<dbReference type="UniPathway" id="UPA00109">
    <property type="reaction ID" value="UER00182"/>
</dbReference>
<evidence type="ECO:0000256" key="5">
    <source>
        <dbReference type="ARBA" id="ARBA00012055"/>
    </source>
</evidence>
<dbReference type="PANTHER" id="PTHR13697:SF4">
    <property type="entry name" value="ATP-DEPENDENT 6-PHOSPHOFRUCTOKINASE"/>
    <property type="match status" value="1"/>
</dbReference>
<dbReference type="Proteomes" id="UP000442535">
    <property type="component" value="Unassembled WGS sequence"/>
</dbReference>
<evidence type="ECO:0000259" key="18">
    <source>
        <dbReference type="Pfam" id="PF00365"/>
    </source>
</evidence>
<dbReference type="InterPro" id="IPR035966">
    <property type="entry name" value="PKF_sf"/>
</dbReference>
<dbReference type="PANTHER" id="PTHR13697">
    <property type="entry name" value="PHOSPHOFRUCTOKINASE"/>
    <property type="match status" value="1"/>
</dbReference>
<sequence length="804" mass="87290">MATRNDEEKTEADKAKSGQTVTEKKALKKGSTVAKGLRDGAKSKAEGVRLGILTSGGDAQGMNAAVRSTARSAIVLGAVPYAIREGWYGAVEGGDLIHELKWGDLSNTISKGGTIIGTARSDEFRERSGMMKAVENLIQNGIDRLVSIGGDGTLSGTEELRQLWPELVAELVKQGRITADQAEAHPNLMVVGLVGSIDNDMTGTDMTIGADSALNRIVLALDQLSSTAASHQRTFVVEVMGRNCGYLALMSAVAGGSDYVLIPEMPPTAGWEDDMCKKLSEGRKHGRRDSIVIVAEGARDREGNPITASYVAEAIEERTKESARVTILGHIQRGGSPSAYDRWMPTLLGYAAAKEAIGAAPGDGAKVLGVRYNRIARLDLTKAVADTRHVRKLIEAGEYDKAVASRGSSFTDMVDVFRVLSTPPSLLPPLERKAKRVAIMHVGGLAPGMNMAARAAVRFGLQRGLEVLGVQGSFQGLIDGDIRTLDWKDVEGWDYLGGAELGTKREIPTIEEFYAIGRSVENHKIDALILIGGYNSYLSAQGIAAELDRYPALKIPMLLVPASIDNNLPGAEISIGTDTALNNLTWSMDLIKESAAASKRCFIAETMGRHCGYLALMSSISSGAETTYLEEDTITLEQLGRDAAEMRKSFKEGRRLALVVRNELAGEQYDLDFMADVFKQESHGFYDVRTDAIGYLQQGGAPSPFDRLLATRLMYRAMARIDEALDNGENRIEYIGEENGKVSFHEIADMEKQVDPAKRRPREQWWMSMRPLIGVMASSKPAVKDFPLPVVDLTRQNPEETPYC</sequence>
<protein>
    <recommendedName>
        <fullName evidence="5">6-phosphofructokinase</fullName>
        <ecNumber evidence="5">2.7.1.11</ecNumber>
    </recommendedName>
</protein>
<evidence type="ECO:0000256" key="6">
    <source>
        <dbReference type="ARBA" id="ARBA00022490"/>
    </source>
</evidence>
<evidence type="ECO:0000256" key="10">
    <source>
        <dbReference type="ARBA" id="ARBA00022741"/>
    </source>
</evidence>
<keyword evidence="12" id="KW-0067">ATP-binding</keyword>
<comment type="subcellular location">
    <subcellularLocation>
        <location evidence="3">Cytoplasm</location>
    </subcellularLocation>
</comment>
<evidence type="ECO:0000256" key="13">
    <source>
        <dbReference type="ARBA" id="ARBA00022842"/>
    </source>
</evidence>
<keyword evidence="10" id="KW-0547">Nucleotide-binding</keyword>
<evidence type="ECO:0000256" key="16">
    <source>
        <dbReference type="ARBA" id="ARBA00048070"/>
    </source>
</evidence>
<dbReference type="InterPro" id="IPR009161">
    <property type="entry name" value="6-Pfructokinase_euk"/>
</dbReference>
<dbReference type="InterPro" id="IPR015912">
    <property type="entry name" value="Phosphofructokinase_CS"/>
</dbReference>
<dbReference type="NCBIfam" id="TIGR02478">
    <property type="entry name" value="6PF1K_euk"/>
    <property type="match status" value="1"/>
</dbReference>
<dbReference type="PROSITE" id="PS00433">
    <property type="entry name" value="PHOSPHOFRUCTOKINASE"/>
    <property type="match status" value="1"/>
</dbReference>
<evidence type="ECO:0000256" key="9">
    <source>
        <dbReference type="ARBA" id="ARBA00022723"/>
    </source>
</evidence>
<dbReference type="Gene3D" id="3.40.50.450">
    <property type="match status" value="2"/>
</dbReference>
<organism evidence="19 20">
    <name type="scientific">Mobiluncus porci</name>
    <dbReference type="NCBI Taxonomy" id="2652278"/>
    <lineage>
        <taxon>Bacteria</taxon>
        <taxon>Bacillati</taxon>
        <taxon>Actinomycetota</taxon>
        <taxon>Actinomycetes</taxon>
        <taxon>Actinomycetales</taxon>
        <taxon>Actinomycetaceae</taxon>
        <taxon>Mobiluncus</taxon>
    </lineage>
</organism>
<evidence type="ECO:0000256" key="4">
    <source>
        <dbReference type="ARBA" id="ARBA00004679"/>
    </source>
</evidence>
<name>A0A7K0K2B2_9ACTO</name>
<evidence type="ECO:0000256" key="11">
    <source>
        <dbReference type="ARBA" id="ARBA00022777"/>
    </source>
</evidence>
<gene>
    <name evidence="19" type="ORF">FYJ63_04825</name>
</gene>
<feature type="domain" description="Phosphofructokinase" evidence="18">
    <location>
        <begin position="436"/>
        <end position="719"/>
    </location>
</feature>
<dbReference type="GO" id="GO:0005945">
    <property type="term" value="C:6-phosphofructokinase complex"/>
    <property type="evidence" value="ECO:0007669"/>
    <property type="project" value="TreeGrafter"/>
</dbReference>
<dbReference type="SUPFAM" id="SSF53784">
    <property type="entry name" value="Phosphofructokinase"/>
    <property type="match status" value="2"/>
</dbReference>
<dbReference type="PRINTS" id="PR00476">
    <property type="entry name" value="PHFRCTKINASE"/>
</dbReference>
<dbReference type="GO" id="GO:0046872">
    <property type="term" value="F:metal ion binding"/>
    <property type="evidence" value="ECO:0007669"/>
    <property type="project" value="UniProtKB-KW"/>
</dbReference>
<evidence type="ECO:0000313" key="20">
    <source>
        <dbReference type="Proteomes" id="UP000442535"/>
    </source>
</evidence>
<comment type="pathway">
    <text evidence="4">Carbohydrate degradation; glycolysis; D-glyceraldehyde 3-phosphate and glycerone phosphate from D-glucose: step 3/4.</text>
</comment>
<evidence type="ECO:0000256" key="3">
    <source>
        <dbReference type="ARBA" id="ARBA00004496"/>
    </source>
</evidence>
<comment type="catalytic activity">
    <reaction evidence="16">
        <text>beta-D-fructose 6-phosphate + ATP = beta-D-fructose 1,6-bisphosphate + ADP + H(+)</text>
        <dbReference type="Rhea" id="RHEA:16109"/>
        <dbReference type="ChEBI" id="CHEBI:15378"/>
        <dbReference type="ChEBI" id="CHEBI:30616"/>
        <dbReference type="ChEBI" id="CHEBI:32966"/>
        <dbReference type="ChEBI" id="CHEBI:57634"/>
        <dbReference type="ChEBI" id="CHEBI:456216"/>
        <dbReference type="EC" id="2.7.1.11"/>
    </reaction>
</comment>
<feature type="compositionally biased region" description="Basic and acidic residues" evidence="17">
    <location>
        <begin position="1"/>
        <end position="16"/>
    </location>
</feature>
<evidence type="ECO:0000256" key="17">
    <source>
        <dbReference type="SAM" id="MobiDB-lite"/>
    </source>
</evidence>
<keyword evidence="6" id="KW-0963">Cytoplasm</keyword>
<dbReference type="GO" id="GO:0042802">
    <property type="term" value="F:identical protein binding"/>
    <property type="evidence" value="ECO:0007669"/>
    <property type="project" value="TreeGrafter"/>
</dbReference>
<dbReference type="Pfam" id="PF00365">
    <property type="entry name" value="PFK"/>
    <property type="match status" value="2"/>
</dbReference>
<proteinExistence type="inferred from homology"/>
<keyword evidence="11 19" id="KW-0418">Kinase</keyword>
<evidence type="ECO:0000256" key="15">
    <source>
        <dbReference type="ARBA" id="ARBA00038478"/>
    </source>
</evidence>
<feature type="domain" description="Phosphofructokinase" evidence="18">
    <location>
        <begin position="49"/>
        <end position="354"/>
    </location>
</feature>
<dbReference type="GO" id="GO:0003872">
    <property type="term" value="F:6-phosphofructokinase activity"/>
    <property type="evidence" value="ECO:0007669"/>
    <property type="project" value="UniProtKB-EC"/>
</dbReference>
<dbReference type="InterPro" id="IPR022953">
    <property type="entry name" value="ATP_PFK"/>
</dbReference>
<dbReference type="FunFam" id="3.40.50.460:FF:000002">
    <property type="entry name" value="ATP-dependent 6-phosphofructokinase"/>
    <property type="match status" value="1"/>
</dbReference>
<evidence type="ECO:0000256" key="1">
    <source>
        <dbReference type="ARBA" id="ARBA00001946"/>
    </source>
</evidence>
<keyword evidence="9" id="KW-0479">Metal-binding</keyword>
<dbReference type="GO" id="GO:0016208">
    <property type="term" value="F:AMP binding"/>
    <property type="evidence" value="ECO:0007669"/>
    <property type="project" value="TreeGrafter"/>
</dbReference>